<evidence type="ECO:0000313" key="2">
    <source>
        <dbReference type="Proteomes" id="UP000198923"/>
    </source>
</evidence>
<dbReference type="EMBL" id="FNCN01000006">
    <property type="protein sequence ID" value="SDG62297.1"/>
    <property type="molecule type" value="Genomic_DNA"/>
</dbReference>
<protein>
    <submittedName>
        <fullName evidence="1">Uncharacterized protein</fullName>
    </submittedName>
</protein>
<sequence>MGPCAGTVLVHAIGGGDLGIPGAVHFSIAVPDYEGASDAVGKERRPLRKVFDGLAKAEIPPAGVVLLGTTTPSVPGGPTLARCAAEIRERLVSDSGLCGARFDASAVAVVEIDDRGLRATNRALAPWLLARRPEELLVTTGSGALSLSMGAVCAGLEAGIPVRILHIDRASLPYSLDGPRDMEAHLDAWLVRHRFWDALRELDEEKAEVWRLLAERQAGGVAVPKERAVRLAALGVDEGKVGKLRERTETMRAALFERLGRGEAADYGLLRAWYVETLDGLRKRENLSPETQTVVSRLVAELRNRAGGVGNLSGRLQIAMHDLKCDITSACAAMVKDEKLTDLYRHAASHRAHLTPELQVPGHLPPTLVSAADRWEKGDQGVNLIKRLGRTPWPALGSGDVLGLLAVGMGRPGREVDDLRAAKAVLGQLALRRDRLLRQGVVRLRLLASPEVGRRAHDLAREIAGGGADIKVIDGVEGDLYAVRDHVVEALSSEAAPTGRTGSGSLRDVDELVLVLNPGPPMTNYGMVAAGVDWSLRAACPLWLTELGRDSEGHPELWHGDPVLARLGLDSVLARLAAGAVRRLDLRTAQRLVERGSDALRELLPDLRRFEADVFARDEWGIGREKVARRRLMLIDEVCADLPVPSAYLAVESLRPGLFPWQKWREKRAESPALDELAVLANKSLHGHAMDRRPDGKYRPLDVDKIRALLHQAVCELGGPRPDDDELITRYKSLMLVFGEKLPE</sequence>
<organism evidence="1 2">
    <name type="scientific">Sinosporangium album</name>
    <dbReference type="NCBI Taxonomy" id="504805"/>
    <lineage>
        <taxon>Bacteria</taxon>
        <taxon>Bacillati</taxon>
        <taxon>Actinomycetota</taxon>
        <taxon>Actinomycetes</taxon>
        <taxon>Streptosporangiales</taxon>
        <taxon>Streptosporangiaceae</taxon>
        <taxon>Sinosporangium</taxon>
    </lineage>
</organism>
<dbReference type="STRING" id="504805.SAMN05421505_1064"/>
<dbReference type="Proteomes" id="UP000198923">
    <property type="component" value="Unassembled WGS sequence"/>
</dbReference>
<gene>
    <name evidence="1" type="ORF">SAMN05421505_1064</name>
</gene>
<accession>A0A1G7VRH9</accession>
<name>A0A1G7VRH9_9ACTN</name>
<dbReference type="AlphaFoldDB" id="A0A1G7VRH9"/>
<evidence type="ECO:0000313" key="1">
    <source>
        <dbReference type="EMBL" id="SDG62297.1"/>
    </source>
</evidence>
<proteinExistence type="predicted"/>
<keyword evidence="2" id="KW-1185">Reference proteome</keyword>
<reference evidence="1 2" key="1">
    <citation type="submission" date="2016-10" db="EMBL/GenBank/DDBJ databases">
        <authorList>
            <person name="de Groot N.N."/>
        </authorList>
    </citation>
    <scope>NUCLEOTIDE SEQUENCE [LARGE SCALE GENOMIC DNA]</scope>
    <source>
        <strain evidence="1 2">CPCC 201354</strain>
    </source>
</reference>